<dbReference type="EMBL" id="CP119909">
    <property type="protein sequence ID" value="WFD18797.1"/>
    <property type="molecule type" value="Genomic_DNA"/>
</dbReference>
<evidence type="ECO:0000313" key="2">
    <source>
        <dbReference type="EMBL" id="WFD18797.1"/>
    </source>
</evidence>
<accession>A0AAF0EA01</accession>
<evidence type="ECO:0000313" key="3">
    <source>
        <dbReference type="Proteomes" id="UP001220961"/>
    </source>
</evidence>
<protein>
    <submittedName>
        <fullName evidence="2">Uncharacterized protein</fullName>
    </submittedName>
</protein>
<organism evidence="2 3">
    <name type="scientific">Malassezia caprae</name>
    <dbReference type="NCBI Taxonomy" id="1381934"/>
    <lineage>
        <taxon>Eukaryota</taxon>
        <taxon>Fungi</taxon>
        <taxon>Dikarya</taxon>
        <taxon>Basidiomycota</taxon>
        <taxon>Ustilaginomycotina</taxon>
        <taxon>Malasseziomycetes</taxon>
        <taxon>Malasseziales</taxon>
        <taxon>Malasseziaceae</taxon>
        <taxon>Malassezia</taxon>
    </lineage>
</organism>
<evidence type="ECO:0000256" key="1">
    <source>
        <dbReference type="SAM" id="MobiDB-lite"/>
    </source>
</evidence>
<gene>
    <name evidence="2" type="ORF">MCAP1_001008</name>
</gene>
<feature type="region of interest" description="Disordered" evidence="1">
    <location>
        <begin position="1"/>
        <end position="32"/>
    </location>
</feature>
<keyword evidence="3" id="KW-1185">Reference proteome</keyword>
<dbReference type="AlphaFoldDB" id="A0AAF0EA01"/>
<proteinExistence type="predicted"/>
<dbReference type="Proteomes" id="UP001220961">
    <property type="component" value="Chromosome 2"/>
</dbReference>
<name>A0AAF0EA01_9BASI</name>
<sequence length="265" mass="30535">MWRWLRSLLGQPSPEASEHDSSSSEEDVPVRPMRRWHVFESDEPPQDTMLNPPAAPVPQGWDVPDEPALRVEAQQERHAAIQRLLAHRGLPPELIQYICLDANEGLLCTVSRDDLVMYTDNANTVYLTTPPLSSSLVRDFVLQVTVDTWSHDQGWSSEPNRDWLGTYQGSYTWWELTLDRPIAPSPEDSDAATQSPTDEVHRIHVCHNVHASREFKHHTLTLRRDHPLLRDIQQGDRLSLWARTQFPGWTNIVRSAQIQVRFCWT</sequence>
<reference evidence="2" key="1">
    <citation type="submission" date="2023-03" db="EMBL/GenBank/DDBJ databases">
        <title>Mating type loci evolution in Malassezia.</title>
        <authorList>
            <person name="Coelho M.A."/>
        </authorList>
    </citation>
    <scope>NUCLEOTIDE SEQUENCE</scope>
    <source>
        <strain evidence="2">CBS 10434</strain>
    </source>
</reference>